<dbReference type="GeneID" id="8300589"/>
<dbReference type="RefSeq" id="XP_002545519.1">
    <property type="nucleotide sequence ID" value="XM_002545473.1"/>
</dbReference>
<feature type="chain" id="PRO_5002955205" evidence="2">
    <location>
        <begin position="24"/>
        <end position="148"/>
    </location>
</feature>
<feature type="compositionally biased region" description="Low complexity" evidence="1">
    <location>
        <begin position="81"/>
        <end position="90"/>
    </location>
</feature>
<feature type="signal peptide" evidence="2">
    <location>
        <begin position="1"/>
        <end position="23"/>
    </location>
</feature>
<proteinExistence type="predicted"/>
<evidence type="ECO:0000313" key="4">
    <source>
        <dbReference type="Proteomes" id="UP000002037"/>
    </source>
</evidence>
<dbReference type="OrthoDB" id="10563021at2759"/>
<dbReference type="EMBL" id="GG692395">
    <property type="protein sequence ID" value="EER35561.1"/>
    <property type="molecule type" value="Genomic_DNA"/>
</dbReference>
<dbReference type="KEGG" id="ctp:CTRG_00300"/>
<sequence length="148" mass="17078">METMFSLFSMEFLLFSLIGLACAVEFFDKQKRLQQERLSSPPPSLQEIYTSPTIHREQQILQEEVEDDDDNNTDFDCQSQVDPTPDYYDTTSSTSVVGDIDLFYEPGQPGRIMKYEPPPPYSLYPHGTRRKLAKNKIKGACRRLMRLG</sequence>
<dbReference type="Proteomes" id="UP000002037">
    <property type="component" value="Unassembled WGS sequence"/>
</dbReference>
<evidence type="ECO:0000256" key="2">
    <source>
        <dbReference type="SAM" id="SignalP"/>
    </source>
</evidence>
<reference evidence="3 4" key="1">
    <citation type="journal article" date="2009" name="Nature">
        <title>Evolution of pathogenicity and sexual reproduction in eight Candida genomes.</title>
        <authorList>
            <person name="Butler G."/>
            <person name="Rasmussen M.D."/>
            <person name="Lin M.F."/>
            <person name="Santos M.A."/>
            <person name="Sakthikumar S."/>
            <person name="Munro C.A."/>
            <person name="Rheinbay E."/>
            <person name="Grabherr M."/>
            <person name="Forche A."/>
            <person name="Reedy J.L."/>
            <person name="Agrafioti I."/>
            <person name="Arnaud M.B."/>
            <person name="Bates S."/>
            <person name="Brown A.J."/>
            <person name="Brunke S."/>
            <person name="Costanzo M.C."/>
            <person name="Fitzpatrick D.A."/>
            <person name="de Groot P.W."/>
            <person name="Harris D."/>
            <person name="Hoyer L.L."/>
            <person name="Hube B."/>
            <person name="Klis F.M."/>
            <person name="Kodira C."/>
            <person name="Lennard N."/>
            <person name="Logue M.E."/>
            <person name="Martin R."/>
            <person name="Neiman A.M."/>
            <person name="Nikolaou E."/>
            <person name="Quail M.A."/>
            <person name="Quinn J."/>
            <person name="Santos M.C."/>
            <person name="Schmitzberger F.F."/>
            <person name="Sherlock G."/>
            <person name="Shah P."/>
            <person name="Silverstein K.A."/>
            <person name="Skrzypek M.S."/>
            <person name="Soll D."/>
            <person name="Staggs R."/>
            <person name="Stansfield I."/>
            <person name="Stumpf M.P."/>
            <person name="Sudbery P.E."/>
            <person name="Srikantha T."/>
            <person name="Zeng Q."/>
            <person name="Berman J."/>
            <person name="Berriman M."/>
            <person name="Heitman J."/>
            <person name="Gow N.A."/>
            <person name="Lorenz M.C."/>
            <person name="Birren B.W."/>
            <person name="Kellis M."/>
            <person name="Cuomo C.A."/>
        </authorList>
    </citation>
    <scope>NUCLEOTIDE SEQUENCE [LARGE SCALE GENOMIC DNA]</scope>
    <source>
        <strain evidence="4">ATCC MYA-3404 / T1</strain>
    </source>
</reference>
<keyword evidence="4" id="KW-1185">Reference proteome</keyword>
<protein>
    <submittedName>
        <fullName evidence="3">Uncharacterized protein</fullName>
    </submittedName>
</protein>
<dbReference type="HOGENOM" id="CLU_1758569_0_0_1"/>
<evidence type="ECO:0000256" key="1">
    <source>
        <dbReference type="SAM" id="MobiDB-lite"/>
    </source>
</evidence>
<dbReference type="AlphaFoldDB" id="C5M2L1"/>
<accession>C5M2L1</accession>
<name>C5M2L1_CANTT</name>
<feature type="region of interest" description="Disordered" evidence="1">
    <location>
        <begin position="66"/>
        <end position="90"/>
    </location>
</feature>
<dbReference type="VEuPathDB" id="FungiDB:CTRG_00300"/>
<keyword evidence="2" id="KW-0732">Signal</keyword>
<evidence type="ECO:0000313" key="3">
    <source>
        <dbReference type="EMBL" id="EER35561.1"/>
    </source>
</evidence>
<organism evidence="3 4">
    <name type="scientific">Candida tropicalis (strain ATCC MYA-3404 / T1)</name>
    <name type="common">Yeast</name>
    <dbReference type="NCBI Taxonomy" id="294747"/>
    <lineage>
        <taxon>Eukaryota</taxon>
        <taxon>Fungi</taxon>
        <taxon>Dikarya</taxon>
        <taxon>Ascomycota</taxon>
        <taxon>Saccharomycotina</taxon>
        <taxon>Pichiomycetes</taxon>
        <taxon>Debaryomycetaceae</taxon>
        <taxon>Candida/Lodderomyces clade</taxon>
        <taxon>Candida</taxon>
    </lineage>
</organism>
<gene>
    <name evidence="3" type="ORF">CTRG_00300</name>
</gene>